<protein>
    <recommendedName>
        <fullName evidence="2">ASPIC/UnbV domain-containing protein</fullName>
    </recommendedName>
</protein>
<evidence type="ECO:0008006" key="2">
    <source>
        <dbReference type="Google" id="ProtNLM"/>
    </source>
</evidence>
<evidence type="ECO:0000313" key="1">
    <source>
        <dbReference type="EMBL" id="GAI54086.1"/>
    </source>
</evidence>
<feature type="non-terminal residue" evidence="1">
    <location>
        <position position="1"/>
    </location>
</feature>
<accession>X1QGZ3</accession>
<name>X1QGZ3_9ZZZZ</name>
<gene>
    <name evidence="1" type="ORF">S06H3_61620</name>
</gene>
<comment type="caution">
    <text evidence="1">The sequence shown here is derived from an EMBL/GenBank/DDBJ whole genome shotgun (WGS) entry which is preliminary data.</text>
</comment>
<dbReference type="InterPro" id="IPR028994">
    <property type="entry name" value="Integrin_alpha_N"/>
</dbReference>
<reference evidence="1" key="1">
    <citation type="journal article" date="2014" name="Front. Microbiol.">
        <title>High frequency of phylogenetically diverse reductive dehalogenase-homologous genes in deep subseafloor sedimentary metagenomes.</title>
        <authorList>
            <person name="Kawai M."/>
            <person name="Futagami T."/>
            <person name="Toyoda A."/>
            <person name="Takaki Y."/>
            <person name="Nishi S."/>
            <person name="Hori S."/>
            <person name="Arai W."/>
            <person name="Tsubouchi T."/>
            <person name="Morono Y."/>
            <person name="Uchiyama I."/>
            <person name="Ito T."/>
            <person name="Fujiyama A."/>
            <person name="Inagaki F."/>
            <person name="Takami H."/>
        </authorList>
    </citation>
    <scope>NUCLEOTIDE SEQUENCE</scope>
    <source>
        <strain evidence="1">Expedition CK06-06</strain>
    </source>
</reference>
<sequence>SNYSGTYTPGAVLRFGDPGGDGYMNKVEFYQDSKEVEVNGTVWGTDFSPNGEIPFVGDFDGDGYDDVISFERGRWAGVRVARSVPGESKFGTFYLWHSEFCLEGELPLVGDFNGRLT</sequence>
<organism evidence="1">
    <name type="scientific">marine sediment metagenome</name>
    <dbReference type="NCBI Taxonomy" id="412755"/>
    <lineage>
        <taxon>unclassified sequences</taxon>
        <taxon>metagenomes</taxon>
        <taxon>ecological metagenomes</taxon>
    </lineage>
</organism>
<proteinExistence type="predicted"/>
<dbReference type="EMBL" id="BARV01040446">
    <property type="protein sequence ID" value="GAI54086.1"/>
    <property type="molecule type" value="Genomic_DNA"/>
</dbReference>
<dbReference type="AlphaFoldDB" id="X1QGZ3"/>
<dbReference type="SUPFAM" id="SSF69318">
    <property type="entry name" value="Integrin alpha N-terminal domain"/>
    <property type="match status" value="1"/>
</dbReference>